<comment type="caution">
    <text evidence="2">The sequence shown here is derived from an EMBL/GenBank/DDBJ whole genome shotgun (WGS) entry which is preliminary data.</text>
</comment>
<sequence length="255" mass="26968">MGCGASSRTGAYAPKEAAPAEKASREASGPPTGTSNGKLRGEEWVVESQRLIETLRKLEEILKRLFVIECGQLQGLLESGRDGFTSGTSTAGDRALGLRVLARDAAIERERLEQRLKDDPGGRDPIDLPELAAAILRALAPLFAAANAREQGVRPTSGSPLPLQTGGNPSGEKGSVKGSTNTGRVHFIFCSPADSLTVYRWVVSGPGTDTSASTHGAYMASVCCNSAVYSRRPQLKPKRQLPGPAMHVTICRTAL</sequence>
<dbReference type="Proteomes" id="UP000626109">
    <property type="component" value="Unassembled WGS sequence"/>
</dbReference>
<evidence type="ECO:0000256" key="1">
    <source>
        <dbReference type="SAM" id="MobiDB-lite"/>
    </source>
</evidence>
<reference evidence="2" key="1">
    <citation type="submission" date="2021-02" db="EMBL/GenBank/DDBJ databases">
        <authorList>
            <person name="Dougan E. K."/>
            <person name="Rhodes N."/>
            <person name="Thang M."/>
            <person name="Chan C."/>
        </authorList>
    </citation>
    <scope>NUCLEOTIDE SEQUENCE</scope>
</reference>
<feature type="region of interest" description="Disordered" evidence="1">
    <location>
        <begin position="150"/>
        <end position="178"/>
    </location>
</feature>
<gene>
    <name evidence="2" type="ORF">PGLA2088_LOCUS27289</name>
</gene>
<accession>A0A813K4E7</accession>
<dbReference type="EMBL" id="CAJNNW010027387">
    <property type="protein sequence ID" value="CAE8691196.1"/>
    <property type="molecule type" value="Genomic_DNA"/>
</dbReference>
<name>A0A813K4E7_POLGL</name>
<feature type="region of interest" description="Disordered" evidence="1">
    <location>
        <begin position="1"/>
        <end position="40"/>
    </location>
</feature>
<evidence type="ECO:0000313" key="2">
    <source>
        <dbReference type="EMBL" id="CAE8691196.1"/>
    </source>
</evidence>
<proteinExistence type="predicted"/>
<protein>
    <submittedName>
        <fullName evidence="2">Uncharacterized protein</fullName>
    </submittedName>
</protein>
<dbReference type="AlphaFoldDB" id="A0A813K4E7"/>
<evidence type="ECO:0000313" key="3">
    <source>
        <dbReference type="Proteomes" id="UP000626109"/>
    </source>
</evidence>
<organism evidence="2 3">
    <name type="scientific">Polarella glacialis</name>
    <name type="common">Dinoflagellate</name>
    <dbReference type="NCBI Taxonomy" id="89957"/>
    <lineage>
        <taxon>Eukaryota</taxon>
        <taxon>Sar</taxon>
        <taxon>Alveolata</taxon>
        <taxon>Dinophyceae</taxon>
        <taxon>Suessiales</taxon>
        <taxon>Suessiaceae</taxon>
        <taxon>Polarella</taxon>
    </lineage>
</organism>